<dbReference type="EMBL" id="JAKOGI010001074">
    <property type="protein sequence ID" value="KAJ8427914.1"/>
    <property type="molecule type" value="Genomic_DNA"/>
</dbReference>
<evidence type="ECO:0000256" key="3">
    <source>
        <dbReference type="ARBA" id="ARBA00022692"/>
    </source>
</evidence>
<dbReference type="FunFam" id="2.170.150.80:FF:000002">
    <property type="entry name" value="Nac domain-containing protein 86"/>
    <property type="match status" value="1"/>
</dbReference>
<evidence type="ECO:0000256" key="2">
    <source>
        <dbReference type="ARBA" id="ARBA00004167"/>
    </source>
</evidence>
<feature type="domain" description="NAC" evidence="14">
    <location>
        <begin position="11"/>
        <end position="162"/>
    </location>
</feature>
<feature type="compositionally biased region" description="Basic residues" evidence="12">
    <location>
        <begin position="428"/>
        <end position="438"/>
    </location>
</feature>
<evidence type="ECO:0000313" key="16">
    <source>
        <dbReference type="Proteomes" id="UP001153076"/>
    </source>
</evidence>
<evidence type="ECO:0000256" key="12">
    <source>
        <dbReference type="SAM" id="MobiDB-lite"/>
    </source>
</evidence>
<evidence type="ECO:0000259" key="14">
    <source>
        <dbReference type="PROSITE" id="PS51005"/>
    </source>
</evidence>
<comment type="subcellular location">
    <subcellularLocation>
        <location evidence="2">Membrane</location>
        <topology evidence="2">Single-pass membrane protein</topology>
    </subcellularLocation>
    <subcellularLocation>
        <location evidence="1">Nucleus</location>
    </subcellularLocation>
</comment>
<keyword evidence="6" id="KW-0238">DNA-binding</keyword>
<dbReference type="PROSITE" id="PS51005">
    <property type="entry name" value="NAC"/>
    <property type="match status" value="1"/>
</dbReference>
<accession>A0A9Q1GZC7</accession>
<evidence type="ECO:0000256" key="13">
    <source>
        <dbReference type="SAM" id="Phobius"/>
    </source>
</evidence>
<feature type="region of interest" description="Disordered" evidence="12">
    <location>
        <begin position="421"/>
        <end position="449"/>
    </location>
</feature>
<dbReference type="PANTHER" id="PTHR31744">
    <property type="entry name" value="PROTEIN CUP-SHAPED COTYLEDON 2-RELATED"/>
    <property type="match status" value="1"/>
</dbReference>
<evidence type="ECO:0000256" key="6">
    <source>
        <dbReference type="ARBA" id="ARBA00023125"/>
    </source>
</evidence>
<evidence type="ECO:0000256" key="9">
    <source>
        <dbReference type="ARBA" id="ARBA00023163"/>
    </source>
</evidence>
<keyword evidence="16" id="KW-1185">Reference proteome</keyword>
<keyword evidence="9" id="KW-0804">Transcription</keyword>
<dbReference type="SUPFAM" id="SSF101941">
    <property type="entry name" value="NAC domain"/>
    <property type="match status" value="1"/>
</dbReference>
<keyword evidence="3 13" id="KW-0812">Transmembrane</keyword>
<organism evidence="15 16">
    <name type="scientific">Carnegiea gigantea</name>
    <dbReference type="NCBI Taxonomy" id="171969"/>
    <lineage>
        <taxon>Eukaryota</taxon>
        <taxon>Viridiplantae</taxon>
        <taxon>Streptophyta</taxon>
        <taxon>Embryophyta</taxon>
        <taxon>Tracheophyta</taxon>
        <taxon>Spermatophyta</taxon>
        <taxon>Magnoliopsida</taxon>
        <taxon>eudicotyledons</taxon>
        <taxon>Gunneridae</taxon>
        <taxon>Pentapetalae</taxon>
        <taxon>Caryophyllales</taxon>
        <taxon>Cactineae</taxon>
        <taxon>Cactaceae</taxon>
        <taxon>Cactoideae</taxon>
        <taxon>Echinocereeae</taxon>
        <taxon>Carnegiea</taxon>
    </lineage>
</organism>
<feature type="coiled-coil region" evidence="11">
    <location>
        <begin position="454"/>
        <end position="481"/>
    </location>
</feature>
<proteinExistence type="predicted"/>
<keyword evidence="4 13" id="KW-1133">Transmembrane helix</keyword>
<dbReference type="GO" id="GO:0016020">
    <property type="term" value="C:membrane"/>
    <property type="evidence" value="ECO:0007669"/>
    <property type="project" value="UniProtKB-SubCell"/>
</dbReference>
<evidence type="ECO:0000256" key="5">
    <source>
        <dbReference type="ARBA" id="ARBA00023015"/>
    </source>
</evidence>
<reference evidence="15" key="1">
    <citation type="submission" date="2022-04" db="EMBL/GenBank/DDBJ databases">
        <title>Carnegiea gigantea Genome sequencing and assembly v2.</title>
        <authorList>
            <person name="Copetti D."/>
            <person name="Sanderson M.J."/>
            <person name="Burquez A."/>
            <person name="Wojciechowski M.F."/>
        </authorList>
    </citation>
    <scope>NUCLEOTIDE SEQUENCE</scope>
    <source>
        <strain evidence="15">SGP5-SGP5p</strain>
        <tissue evidence="15">Aerial part</tissue>
    </source>
</reference>
<sequence>MGAMAMPFENLPLGFRFKPTDVELIDHYLRLKINGRDDEVACIREVDICKVEPWDLPGLSVITMSDNEWFFFCPRDRKYPNGHRSNRATEAGYWKATGKDRTIKSRRLGLIGMKKTLVFYMGRAPKGQRTNWVVHEYRTTLEELDGRHPGQGAFVLCRLFKKADDPRQDDNDDASNVDEVEPVSSPNLTICQEDLWLEPVEAEASPGSNAQRAAKCVVKTSDSMTSETVFPDHSCSNTYDDHLLVSKAVDIHEVNSHLEEAMKNIYDSLDPNLQGQQSGFNQGTLDIEPILISEIGDGYNGLQLQGINERDPISDFLDSAIIKTDNLLSDETGKGASNLGSDMSKNVHVKGEGLSRGADVEVAPLQRDVSNEDPVQIHQFADDDEIFSDAALDRFCNLPSVEEHVYFAKPVPGVQSNLRMDEYDNRRSGAKIKTKSRRQQSPSDFVKQGTAERRIRFQIKLEAWENSSNEAEENKSEAIVTKRSSFSPKVSALGFAARNSLISAPQPSTSSLSEQLNTRRKIRLKKRSEFRRHISKPDETKPRIAEAREASEEVDQKICADKSDDSKPVQKLASHVRSMSVLSYVVGYSPVSPVYVIKVVLAIFLFMAFIGLWKSRYLILI</sequence>
<name>A0A9Q1GZC7_9CARY</name>
<evidence type="ECO:0000256" key="11">
    <source>
        <dbReference type="SAM" id="Coils"/>
    </source>
</evidence>
<gene>
    <name evidence="15" type="ORF">Cgig2_023290</name>
</gene>
<keyword evidence="8" id="KW-0010">Activator</keyword>
<comment type="caution">
    <text evidence="15">The sequence shown here is derived from an EMBL/GenBank/DDBJ whole genome shotgun (WGS) entry which is preliminary data.</text>
</comment>
<dbReference type="OrthoDB" id="737278at2759"/>
<dbReference type="GO" id="GO:0006355">
    <property type="term" value="P:regulation of DNA-templated transcription"/>
    <property type="evidence" value="ECO:0007669"/>
    <property type="project" value="InterPro"/>
</dbReference>
<evidence type="ECO:0000256" key="8">
    <source>
        <dbReference type="ARBA" id="ARBA00023159"/>
    </source>
</evidence>
<dbReference type="AlphaFoldDB" id="A0A9Q1GZC7"/>
<keyword evidence="5" id="KW-0805">Transcription regulation</keyword>
<keyword evidence="7 13" id="KW-0472">Membrane</keyword>
<dbReference type="GO" id="GO:0000976">
    <property type="term" value="F:transcription cis-regulatory region binding"/>
    <property type="evidence" value="ECO:0007669"/>
    <property type="project" value="UniProtKB-ARBA"/>
</dbReference>
<feature type="transmembrane region" description="Helical" evidence="13">
    <location>
        <begin position="595"/>
        <end position="613"/>
    </location>
</feature>
<evidence type="ECO:0000256" key="10">
    <source>
        <dbReference type="ARBA" id="ARBA00023242"/>
    </source>
</evidence>
<dbReference type="GO" id="GO:0005634">
    <property type="term" value="C:nucleus"/>
    <property type="evidence" value="ECO:0007669"/>
    <property type="project" value="UniProtKB-SubCell"/>
</dbReference>
<dbReference type="Proteomes" id="UP001153076">
    <property type="component" value="Unassembled WGS sequence"/>
</dbReference>
<keyword evidence="11" id="KW-0175">Coiled coil</keyword>
<dbReference type="Gene3D" id="2.170.150.80">
    <property type="entry name" value="NAC domain"/>
    <property type="match status" value="1"/>
</dbReference>
<protein>
    <recommendedName>
        <fullName evidence="14">NAC domain-containing protein</fullName>
    </recommendedName>
</protein>
<evidence type="ECO:0000313" key="15">
    <source>
        <dbReference type="EMBL" id="KAJ8427914.1"/>
    </source>
</evidence>
<dbReference type="InterPro" id="IPR036093">
    <property type="entry name" value="NAC_dom_sf"/>
</dbReference>
<keyword evidence="10" id="KW-0539">Nucleus</keyword>
<dbReference type="Pfam" id="PF02365">
    <property type="entry name" value="NAM"/>
    <property type="match status" value="1"/>
</dbReference>
<evidence type="ECO:0000256" key="4">
    <source>
        <dbReference type="ARBA" id="ARBA00022989"/>
    </source>
</evidence>
<evidence type="ECO:0000256" key="1">
    <source>
        <dbReference type="ARBA" id="ARBA00004123"/>
    </source>
</evidence>
<evidence type="ECO:0000256" key="7">
    <source>
        <dbReference type="ARBA" id="ARBA00023136"/>
    </source>
</evidence>
<dbReference type="InterPro" id="IPR003441">
    <property type="entry name" value="NAC-dom"/>
</dbReference>
<dbReference type="PANTHER" id="PTHR31744:SF216">
    <property type="entry name" value="NAC TRANSCRIPTION FACTOR"/>
    <property type="match status" value="1"/>
</dbReference>